<dbReference type="AlphaFoldDB" id="A0A0J7KHB6"/>
<evidence type="ECO:0000313" key="3">
    <source>
        <dbReference type="EMBL" id="KMQ89662.1"/>
    </source>
</evidence>
<organism evidence="3 4">
    <name type="scientific">Lasius niger</name>
    <name type="common">Black garden ant</name>
    <dbReference type="NCBI Taxonomy" id="67767"/>
    <lineage>
        <taxon>Eukaryota</taxon>
        <taxon>Metazoa</taxon>
        <taxon>Ecdysozoa</taxon>
        <taxon>Arthropoda</taxon>
        <taxon>Hexapoda</taxon>
        <taxon>Insecta</taxon>
        <taxon>Pterygota</taxon>
        <taxon>Neoptera</taxon>
        <taxon>Endopterygota</taxon>
        <taxon>Hymenoptera</taxon>
        <taxon>Apocrita</taxon>
        <taxon>Aculeata</taxon>
        <taxon>Formicoidea</taxon>
        <taxon>Formicidae</taxon>
        <taxon>Formicinae</taxon>
        <taxon>Lasius</taxon>
        <taxon>Lasius</taxon>
    </lineage>
</organism>
<evidence type="ECO:0000256" key="1">
    <source>
        <dbReference type="SAM" id="MobiDB-lite"/>
    </source>
</evidence>
<dbReference type="Proteomes" id="UP000036403">
    <property type="component" value="Unassembled WGS sequence"/>
</dbReference>
<feature type="compositionally biased region" description="Basic and acidic residues" evidence="1">
    <location>
        <begin position="414"/>
        <end position="434"/>
    </location>
</feature>
<keyword evidence="4" id="KW-1185">Reference proteome</keyword>
<evidence type="ECO:0000313" key="4">
    <source>
        <dbReference type="Proteomes" id="UP000036403"/>
    </source>
</evidence>
<protein>
    <submittedName>
        <fullName evidence="3">Sodium-and chloride-dependent glycine transporter 2</fullName>
    </submittedName>
</protein>
<comment type="caution">
    <text evidence="3">The sequence shown here is derived from an EMBL/GenBank/DDBJ whole genome shotgun (WGS) entry which is preliminary data.</text>
</comment>
<evidence type="ECO:0000256" key="2">
    <source>
        <dbReference type="SAM" id="Phobius"/>
    </source>
</evidence>
<feature type="region of interest" description="Disordered" evidence="1">
    <location>
        <begin position="204"/>
        <end position="228"/>
    </location>
</feature>
<dbReference type="OrthoDB" id="6366319at2759"/>
<feature type="compositionally biased region" description="Low complexity" evidence="1">
    <location>
        <begin position="208"/>
        <end position="221"/>
    </location>
</feature>
<keyword evidence="2" id="KW-0812">Transmembrane</keyword>
<name>A0A0J7KHB6_LASNI</name>
<accession>A0A0J7KHB6</accession>
<reference evidence="3 4" key="1">
    <citation type="submission" date="2015-04" db="EMBL/GenBank/DDBJ databases">
        <title>Lasius niger genome sequencing.</title>
        <authorList>
            <person name="Konorov E.A."/>
            <person name="Nikitin M.A."/>
            <person name="Kirill M.V."/>
            <person name="Chang P."/>
        </authorList>
    </citation>
    <scope>NUCLEOTIDE SEQUENCE [LARGE SCALE GENOMIC DNA]</scope>
    <source>
        <tissue evidence="3">Whole</tissue>
    </source>
</reference>
<keyword evidence="2" id="KW-0472">Membrane</keyword>
<dbReference type="EMBL" id="LBMM01007518">
    <property type="protein sequence ID" value="KMQ89662.1"/>
    <property type="molecule type" value="Genomic_DNA"/>
</dbReference>
<feature type="transmembrane region" description="Helical" evidence="2">
    <location>
        <begin position="80"/>
        <end position="103"/>
    </location>
</feature>
<feature type="transmembrane region" description="Helical" evidence="2">
    <location>
        <begin position="41"/>
        <end position="59"/>
    </location>
</feature>
<dbReference type="PaxDb" id="67767-A0A0J7KHB6"/>
<feature type="region of interest" description="Disordered" evidence="1">
    <location>
        <begin position="414"/>
        <end position="443"/>
    </location>
</feature>
<proteinExistence type="predicted"/>
<keyword evidence="2" id="KW-1133">Transmembrane helix</keyword>
<dbReference type="STRING" id="67767.A0A0J7KHB6"/>
<gene>
    <name evidence="3" type="ORF">RF55_10681</name>
</gene>
<feature type="compositionally biased region" description="Gly residues" evidence="1">
    <location>
        <begin position="269"/>
        <end position="280"/>
    </location>
</feature>
<feature type="region of interest" description="Disordered" evidence="1">
    <location>
        <begin position="261"/>
        <end position="298"/>
    </location>
</feature>
<sequence>MQVGAVFAVRGRPHTGEAVVAELFPPTGRCLRYWAGPLLSFTWNVVLPVTLMVLSITIFKSSGFRELYSYRRTSRDYWAVWARQLGTAIQLIPILMIPAVAIIQTCRYLNNGPPDIFDRIQLLYRPPLEPEDPRDAQTQIGNDPGTGGLHGNGILPAATTEIPFEDPPPKYTPPPSYTTATGARIAKMLRQSFRRSVRRLANVLGEGSAPRQRPALQQQSSPAPPPPDYATVLVEMNQSGGGGGGVPISRDQVAIHVPMEPRPDVTNIGRGGGGGGGGRQRGADNERRHVRPNTIDRASRIGITIDRSRAIERTHSSTLDRRSSNNVASTVATLSGSNLTAADVANLLRSSIRRGTARTHQSLRRSFCHEEPTTAASVENLVEAAAPIGQDSLILSKDASLVPGELINEHCRRTVDNRDNDGNDGNDEKKKTASEMESSVSVI</sequence>